<dbReference type="PROSITE" id="PS50977">
    <property type="entry name" value="HTH_TETR_2"/>
    <property type="match status" value="1"/>
</dbReference>
<sequence length="182" mass="19725">MPSSDANSNGPTRERILRATFEVLGRHGHSKLNLSDVAAAAKVSRPTLYRFFSSKDELLAAFGRYEQQNTQDAFAAATEGLAGAARLDAALRYMVDHQESYSLGRLVDVEPDHVLAELARVMPIMRALIRPMVEGADADIVAAAIIRLAACHYVVRGDDRATFLAQLRHVAGIPPGGLEIDS</sequence>
<gene>
    <name evidence="6" type="ORF">ABZ510_28790</name>
</gene>
<comment type="caution">
    <text evidence="6">The sequence shown here is derived from an EMBL/GenBank/DDBJ whole genome shotgun (WGS) entry which is preliminary data.</text>
</comment>
<dbReference type="Proteomes" id="UP001550628">
    <property type="component" value="Unassembled WGS sequence"/>
</dbReference>
<feature type="DNA-binding region" description="H-T-H motif" evidence="4">
    <location>
        <begin position="33"/>
        <end position="52"/>
    </location>
</feature>
<dbReference type="InterPro" id="IPR001647">
    <property type="entry name" value="HTH_TetR"/>
</dbReference>
<dbReference type="PANTHER" id="PTHR30055:SF234">
    <property type="entry name" value="HTH-TYPE TRANSCRIPTIONAL REGULATOR BETI"/>
    <property type="match status" value="1"/>
</dbReference>
<keyword evidence="1" id="KW-0805">Transcription regulation</keyword>
<dbReference type="Gene3D" id="1.10.357.10">
    <property type="entry name" value="Tetracycline Repressor, domain 2"/>
    <property type="match status" value="1"/>
</dbReference>
<keyword evidence="3" id="KW-0804">Transcription</keyword>
<proteinExistence type="predicted"/>
<reference evidence="6 7" key="1">
    <citation type="submission" date="2024-06" db="EMBL/GenBank/DDBJ databases">
        <title>The Natural Products Discovery Center: Release of the First 8490 Sequenced Strains for Exploring Actinobacteria Biosynthetic Diversity.</title>
        <authorList>
            <person name="Kalkreuter E."/>
            <person name="Kautsar S.A."/>
            <person name="Yang D."/>
            <person name="Bader C.D."/>
            <person name="Teijaro C.N."/>
            <person name="Fluegel L."/>
            <person name="Davis C.M."/>
            <person name="Simpson J.R."/>
            <person name="Lauterbach L."/>
            <person name="Steele A.D."/>
            <person name="Gui C."/>
            <person name="Meng S."/>
            <person name="Li G."/>
            <person name="Viehrig K."/>
            <person name="Ye F."/>
            <person name="Su P."/>
            <person name="Kiefer A.F."/>
            <person name="Nichols A."/>
            <person name="Cepeda A.J."/>
            <person name="Yan W."/>
            <person name="Fan B."/>
            <person name="Jiang Y."/>
            <person name="Adhikari A."/>
            <person name="Zheng C.-J."/>
            <person name="Schuster L."/>
            <person name="Cowan T.M."/>
            <person name="Smanski M.J."/>
            <person name="Chevrette M.G."/>
            <person name="De Carvalho L.P.S."/>
            <person name="Shen B."/>
        </authorList>
    </citation>
    <scope>NUCLEOTIDE SEQUENCE [LARGE SCALE GENOMIC DNA]</scope>
    <source>
        <strain evidence="6 7">NPDC019708</strain>
    </source>
</reference>
<dbReference type="SUPFAM" id="SSF46689">
    <property type="entry name" value="Homeodomain-like"/>
    <property type="match status" value="1"/>
</dbReference>
<evidence type="ECO:0000313" key="7">
    <source>
        <dbReference type="Proteomes" id="UP001550628"/>
    </source>
</evidence>
<dbReference type="PRINTS" id="PR00455">
    <property type="entry name" value="HTHTETR"/>
</dbReference>
<organism evidence="6 7">
    <name type="scientific">Nocardia rhamnosiphila</name>
    <dbReference type="NCBI Taxonomy" id="426716"/>
    <lineage>
        <taxon>Bacteria</taxon>
        <taxon>Bacillati</taxon>
        <taxon>Actinomycetota</taxon>
        <taxon>Actinomycetes</taxon>
        <taxon>Mycobacteriales</taxon>
        <taxon>Nocardiaceae</taxon>
        <taxon>Nocardia</taxon>
    </lineage>
</organism>
<dbReference type="Pfam" id="PF00440">
    <property type="entry name" value="TetR_N"/>
    <property type="match status" value="1"/>
</dbReference>
<name>A0ABV2WYA4_9NOCA</name>
<keyword evidence="2 4" id="KW-0238">DNA-binding</keyword>
<dbReference type="RefSeq" id="WP_356957453.1">
    <property type="nucleotide sequence ID" value="NZ_JBEYBD010000009.1"/>
</dbReference>
<keyword evidence="7" id="KW-1185">Reference proteome</keyword>
<evidence type="ECO:0000313" key="6">
    <source>
        <dbReference type="EMBL" id="MEU1955843.1"/>
    </source>
</evidence>
<accession>A0ABV2WYA4</accession>
<evidence type="ECO:0000259" key="5">
    <source>
        <dbReference type="PROSITE" id="PS50977"/>
    </source>
</evidence>
<evidence type="ECO:0000256" key="2">
    <source>
        <dbReference type="ARBA" id="ARBA00023125"/>
    </source>
</evidence>
<dbReference type="EMBL" id="JBEYBF010000028">
    <property type="protein sequence ID" value="MEU1955843.1"/>
    <property type="molecule type" value="Genomic_DNA"/>
</dbReference>
<dbReference type="PANTHER" id="PTHR30055">
    <property type="entry name" value="HTH-TYPE TRANSCRIPTIONAL REGULATOR RUTR"/>
    <property type="match status" value="1"/>
</dbReference>
<evidence type="ECO:0000256" key="4">
    <source>
        <dbReference type="PROSITE-ProRule" id="PRU00335"/>
    </source>
</evidence>
<dbReference type="InterPro" id="IPR050109">
    <property type="entry name" value="HTH-type_TetR-like_transc_reg"/>
</dbReference>
<feature type="domain" description="HTH tetR-type" evidence="5">
    <location>
        <begin position="10"/>
        <end position="70"/>
    </location>
</feature>
<protein>
    <submittedName>
        <fullName evidence="6">Helix-turn-helix domain-containing protein</fullName>
    </submittedName>
</protein>
<evidence type="ECO:0000256" key="3">
    <source>
        <dbReference type="ARBA" id="ARBA00023163"/>
    </source>
</evidence>
<dbReference type="InterPro" id="IPR009057">
    <property type="entry name" value="Homeodomain-like_sf"/>
</dbReference>
<evidence type="ECO:0000256" key="1">
    <source>
        <dbReference type="ARBA" id="ARBA00023015"/>
    </source>
</evidence>